<keyword evidence="4" id="KW-1185">Reference proteome</keyword>
<dbReference type="InterPro" id="IPR007621">
    <property type="entry name" value="TPM_dom"/>
</dbReference>
<organism evidence="3 4">
    <name type="scientific">Belliella filtrata</name>
    <dbReference type="NCBI Taxonomy" id="2923435"/>
    <lineage>
        <taxon>Bacteria</taxon>
        <taxon>Pseudomonadati</taxon>
        <taxon>Bacteroidota</taxon>
        <taxon>Cytophagia</taxon>
        <taxon>Cytophagales</taxon>
        <taxon>Cyclobacteriaceae</taxon>
        <taxon>Belliella</taxon>
    </lineage>
</organism>
<dbReference type="Pfam" id="PF04536">
    <property type="entry name" value="TPM_phosphatase"/>
    <property type="match status" value="1"/>
</dbReference>
<name>A0ABS9UZ29_9BACT</name>
<dbReference type="Proteomes" id="UP001165489">
    <property type="component" value="Unassembled WGS sequence"/>
</dbReference>
<evidence type="ECO:0000313" key="4">
    <source>
        <dbReference type="Proteomes" id="UP001165489"/>
    </source>
</evidence>
<keyword evidence="1" id="KW-1133">Transmembrane helix</keyword>
<evidence type="ECO:0000256" key="1">
    <source>
        <dbReference type="SAM" id="Phobius"/>
    </source>
</evidence>
<dbReference type="PANTHER" id="PTHR30373">
    <property type="entry name" value="UPF0603 PROTEIN YGCG"/>
    <property type="match status" value="1"/>
</dbReference>
<dbReference type="Gene3D" id="3.10.310.50">
    <property type="match status" value="1"/>
</dbReference>
<reference evidence="3" key="1">
    <citation type="submission" date="2022-03" db="EMBL/GenBank/DDBJ databases">
        <title>De novo assembled genomes of Belliella spp. (Cyclobacteriaceae) strains.</title>
        <authorList>
            <person name="Szabo A."/>
            <person name="Korponai K."/>
            <person name="Felfoldi T."/>
        </authorList>
    </citation>
    <scope>NUCLEOTIDE SEQUENCE</scope>
    <source>
        <strain evidence="3">DSM 111904</strain>
    </source>
</reference>
<accession>A0ABS9UZ29</accession>
<protein>
    <submittedName>
        <fullName evidence="3">TPM domain-containing protein</fullName>
    </submittedName>
</protein>
<keyword evidence="1" id="KW-0472">Membrane</keyword>
<dbReference type="PANTHER" id="PTHR30373:SF2">
    <property type="entry name" value="UPF0603 PROTEIN YGCG"/>
    <property type="match status" value="1"/>
</dbReference>
<dbReference type="RefSeq" id="WP_241347716.1">
    <property type="nucleotide sequence ID" value="NZ_JAKZGP010000016.1"/>
</dbReference>
<evidence type="ECO:0000259" key="2">
    <source>
        <dbReference type="Pfam" id="PF04536"/>
    </source>
</evidence>
<feature type="domain" description="TPM" evidence="2">
    <location>
        <begin position="41"/>
        <end position="160"/>
    </location>
</feature>
<comment type="caution">
    <text evidence="3">The sequence shown here is derived from an EMBL/GenBank/DDBJ whole genome shotgun (WGS) entry which is preliminary data.</text>
</comment>
<proteinExistence type="predicted"/>
<sequence length="233" mass="26632">MKKINIIIIIIFLTHLTSAQHGVSELPSPKEKGQEFFVSNPDYVINQQTEDSLNVVAQEIELKSSSEFAMVIIEDFIGDDDFEYALEVFKSWSIGKSQNDNGLLLLVAKKRKVYRFITGYGMEGVLPDAMLKRIGETYLVPNFQEGRFDEGMLKAAAAIHTILTGDVESEELFAKTLQSSFWDRNLENLIYSLLIFLLGFMILKWMSYQIIKKVPIGKKPTNQRSDVYQQFRA</sequence>
<evidence type="ECO:0000313" key="3">
    <source>
        <dbReference type="EMBL" id="MCH7409369.1"/>
    </source>
</evidence>
<gene>
    <name evidence="3" type="ORF">MM239_08190</name>
</gene>
<dbReference type="EMBL" id="JAKZGP010000016">
    <property type="protein sequence ID" value="MCH7409369.1"/>
    <property type="molecule type" value="Genomic_DNA"/>
</dbReference>
<keyword evidence="1" id="KW-0812">Transmembrane</keyword>
<feature type="transmembrane region" description="Helical" evidence="1">
    <location>
        <begin position="189"/>
        <end position="208"/>
    </location>
</feature>